<feature type="region of interest" description="Disordered" evidence="1">
    <location>
        <begin position="1"/>
        <end position="23"/>
    </location>
</feature>
<dbReference type="InParanoid" id="A0A409WQ49"/>
<keyword evidence="3" id="KW-1185">Reference proteome</keyword>
<dbReference type="AlphaFoldDB" id="A0A409WQ49"/>
<dbReference type="EMBL" id="NHYE01004939">
    <property type="protein sequence ID" value="PPQ80626.1"/>
    <property type="molecule type" value="Genomic_DNA"/>
</dbReference>
<gene>
    <name evidence="2" type="ORF">CVT26_007429</name>
</gene>
<evidence type="ECO:0000313" key="2">
    <source>
        <dbReference type="EMBL" id="PPQ80626.1"/>
    </source>
</evidence>
<name>A0A409WQ49_9AGAR</name>
<evidence type="ECO:0000256" key="1">
    <source>
        <dbReference type="SAM" id="MobiDB-lite"/>
    </source>
</evidence>
<sequence length="104" mass="11709">MESPFVETTQKRPPVALATRPNPTGVLQPRAFEITGAKAKKTAQCARGRGGLHFVLKRWLWFEREKSSKTRPYCFPMGSIFSPADLALRFVLLPALLYVDVRCS</sequence>
<accession>A0A409WQ49</accession>
<protein>
    <submittedName>
        <fullName evidence="2">Uncharacterized protein</fullName>
    </submittedName>
</protein>
<evidence type="ECO:0000313" key="3">
    <source>
        <dbReference type="Proteomes" id="UP000284706"/>
    </source>
</evidence>
<reference evidence="2 3" key="1">
    <citation type="journal article" date="2018" name="Evol. Lett.">
        <title>Horizontal gene cluster transfer increased hallucinogenic mushroom diversity.</title>
        <authorList>
            <person name="Reynolds H.T."/>
            <person name="Vijayakumar V."/>
            <person name="Gluck-Thaler E."/>
            <person name="Korotkin H.B."/>
            <person name="Matheny P.B."/>
            <person name="Slot J.C."/>
        </authorList>
    </citation>
    <scope>NUCLEOTIDE SEQUENCE [LARGE SCALE GENOMIC DNA]</scope>
    <source>
        <strain evidence="2 3">SRW20</strain>
    </source>
</reference>
<organism evidence="2 3">
    <name type="scientific">Gymnopilus dilepis</name>
    <dbReference type="NCBI Taxonomy" id="231916"/>
    <lineage>
        <taxon>Eukaryota</taxon>
        <taxon>Fungi</taxon>
        <taxon>Dikarya</taxon>
        <taxon>Basidiomycota</taxon>
        <taxon>Agaricomycotina</taxon>
        <taxon>Agaricomycetes</taxon>
        <taxon>Agaricomycetidae</taxon>
        <taxon>Agaricales</taxon>
        <taxon>Agaricineae</taxon>
        <taxon>Hymenogastraceae</taxon>
        <taxon>Gymnopilus</taxon>
    </lineage>
</organism>
<comment type="caution">
    <text evidence="2">The sequence shown here is derived from an EMBL/GenBank/DDBJ whole genome shotgun (WGS) entry which is preliminary data.</text>
</comment>
<dbReference type="Proteomes" id="UP000284706">
    <property type="component" value="Unassembled WGS sequence"/>
</dbReference>
<proteinExistence type="predicted"/>